<dbReference type="EMBL" id="JENJ01000034">
    <property type="protein sequence ID" value="KGM95671.1"/>
    <property type="molecule type" value="Genomic_DNA"/>
</dbReference>
<accession>A0A0A0I5T7</accession>
<dbReference type="PROSITE" id="PS51099">
    <property type="entry name" value="PTS_EIIB_TYPE_2"/>
    <property type="match status" value="1"/>
</dbReference>
<name>A0A0A0I5T7_CLONO</name>
<dbReference type="InterPro" id="IPR036095">
    <property type="entry name" value="PTS_EIIB-like_sf"/>
</dbReference>
<dbReference type="AlphaFoldDB" id="A0A0A0I5T7"/>
<reference evidence="3 4" key="1">
    <citation type="submission" date="2014-01" db="EMBL/GenBank/DDBJ databases">
        <title>Plasmidome dynamics in the species complex Clostridium novyi sensu lato converts strains of independent lineages into distinctly different pathogens.</title>
        <authorList>
            <person name="Skarin H."/>
            <person name="Segerman B."/>
        </authorList>
    </citation>
    <scope>NUCLEOTIDE SEQUENCE [LARGE SCALE GENOMIC DNA]</scope>
    <source>
        <strain evidence="3 4">4552</strain>
    </source>
</reference>
<sequence>MKIVACCGSGLVTSFMIQTNVEKALKELEINDIDVEVSSVGAAKNVPAEIYIGGREISPQLGMLNGKIIVLNNIIDVMEIRAKLREALSELNYFK</sequence>
<evidence type="ECO:0000259" key="2">
    <source>
        <dbReference type="PROSITE" id="PS51099"/>
    </source>
</evidence>
<dbReference type="Proteomes" id="UP000030012">
    <property type="component" value="Unassembled WGS sequence"/>
</dbReference>
<dbReference type="GO" id="GO:0008982">
    <property type="term" value="F:protein-N(PI)-phosphohistidine-sugar phosphotransferase activity"/>
    <property type="evidence" value="ECO:0007669"/>
    <property type="project" value="InterPro"/>
</dbReference>
<dbReference type="Pfam" id="PF02302">
    <property type="entry name" value="PTS_IIB"/>
    <property type="match status" value="1"/>
</dbReference>
<evidence type="ECO:0000313" key="4">
    <source>
        <dbReference type="Proteomes" id="UP000030012"/>
    </source>
</evidence>
<dbReference type="GO" id="GO:0009401">
    <property type="term" value="P:phosphoenolpyruvate-dependent sugar phosphotransferase system"/>
    <property type="evidence" value="ECO:0007669"/>
    <property type="project" value="InterPro"/>
</dbReference>
<evidence type="ECO:0000256" key="1">
    <source>
        <dbReference type="ARBA" id="ARBA00022679"/>
    </source>
</evidence>
<dbReference type="InterPro" id="IPR003501">
    <property type="entry name" value="PTS_EIIB_2/3"/>
</dbReference>
<protein>
    <submittedName>
        <fullName evidence="3">PTS ascorbate transporter subunit IIB</fullName>
    </submittedName>
</protein>
<keyword evidence="1" id="KW-0808">Transferase</keyword>
<dbReference type="SUPFAM" id="SSF52794">
    <property type="entry name" value="PTS system IIB component-like"/>
    <property type="match status" value="1"/>
</dbReference>
<dbReference type="CDD" id="cd05563">
    <property type="entry name" value="PTS_IIB_ascorbate"/>
    <property type="match status" value="1"/>
</dbReference>
<dbReference type="RefSeq" id="WP_039255567.1">
    <property type="nucleotide sequence ID" value="NZ_JENJ01000034.1"/>
</dbReference>
<gene>
    <name evidence="3" type="ORF">Z968_08420</name>
</gene>
<feature type="domain" description="PTS EIIB type-2" evidence="2">
    <location>
        <begin position="1"/>
        <end position="92"/>
    </location>
</feature>
<dbReference type="Gene3D" id="3.40.50.2300">
    <property type="match status" value="1"/>
</dbReference>
<proteinExistence type="predicted"/>
<dbReference type="InterPro" id="IPR013011">
    <property type="entry name" value="PTS_EIIB_2"/>
</dbReference>
<comment type="caution">
    <text evidence="3">The sequence shown here is derived from an EMBL/GenBank/DDBJ whole genome shotgun (WGS) entry which is preliminary data.</text>
</comment>
<organism evidence="3 4">
    <name type="scientific">Clostridium novyi A str. 4552</name>
    <dbReference type="NCBI Taxonomy" id="1444289"/>
    <lineage>
        <taxon>Bacteria</taxon>
        <taxon>Bacillati</taxon>
        <taxon>Bacillota</taxon>
        <taxon>Clostridia</taxon>
        <taxon>Eubacteriales</taxon>
        <taxon>Clostridiaceae</taxon>
        <taxon>Clostridium</taxon>
    </lineage>
</organism>
<evidence type="ECO:0000313" key="3">
    <source>
        <dbReference type="EMBL" id="KGM95671.1"/>
    </source>
</evidence>